<dbReference type="InterPro" id="IPR050256">
    <property type="entry name" value="Glycosyltransferase_2"/>
</dbReference>
<dbReference type="InterPro" id="IPR029044">
    <property type="entry name" value="Nucleotide-diphossugar_trans"/>
</dbReference>
<dbReference type="HOGENOM" id="CLU_033536_0_1_4"/>
<reference evidence="10" key="1">
    <citation type="journal article" date="2012" name="Stand. Genomic Sci.">
        <title>Genome sequence of strain HIMB624, a cultured representative from the OM43 clade of marine Betaproteobacteria.</title>
        <authorList>
            <person name="Huggett M.J."/>
            <person name="Hayakawa D.H."/>
            <person name="Rappe M.S."/>
        </authorList>
    </citation>
    <scope>NUCLEOTIDE SEQUENCE [LARGE SCALE GENOMIC DNA]</scope>
    <source>
        <strain evidence="10">KB13</strain>
    </source>
</reference>
<keyword evidence="2" id="KW-0328">Glycosyltransferase</keyword>
<keyword evidence="3 9" id="KW-0808">Transferase</keyword>
<dbReference type="CDD" id="cd04187">
    <property type="entry name" value="DPM1_like_bac"/>
    <property type="match status" value="1"/>
</dbReference>
<evidence type="ECO:0000259" key="8">
    <source>
        <dbReference type="Pfam" id="PF00535"/>
    </source>
</evidence>
<comment type="subcellular location">
    <subcellularLocation>
        <location evidence="1">Membrane</location>
        <topology evidence="1">Multi-pass membrane protein</topology>
    </subcellularLocation>
</comment>
<dbReference type="GO" id="GO:0005886">
    <property type="term" value="C:plasma membrane"/>
    <property type="evidence" value="ECO:0007669"/>
    <property type="project" value="TreeGrafter"/>
</dbReference>
<proteinExistence type="predicted"/>
<dbReference type="Proteomes" id="UP000004188">
    <property type="component" value="Unassembled WGS sequence"/>
</dbReference>
<protein>
    <submittedName>
        <fullName evidence="9">Glycosyl transferase, family 2</fullName>
    </submittedName>
</protein>
<dbReference type="InterPro" id="IPR001173">
    <property type="entry name" value="Glyco_trans_2-like"/>
</dbReference>
<feature type="domain" description="Glycosyltransferase 2-like" evidence="8">
    <location>
        <begin position="10"/>
        <end position="172"/>
    </location>
</feature>
<dbReference type="AlphaFoldDB" id="B6BTI4"/>
<sequence length="315" mass="36622">MKKANKKIAFVIPCLNEESNILKIYHSLSKEKISFKKKYNFEFIFIDNYSTDNTKKILRELAKKDKSVKVIFNNRNYGPVRSPYYGLLASDANATILIAADFQEPPSLVKDFICHWESDNFKIVLGSKYNSEESIIMKTIRRKYYDFINSISDIPLEKNVTGFGLYDKDVLDQLRIIDDPYPYFRGLICELGYSRKLVFYKQNKRRSGVSKATFYGMFDQSLLAMTKHSKLPIRIMTISGLFFGFGSLLISIIFLILKFIYWDYFALGISPILIGMFFIASIQFFFLGILGEYVGSILTHNRKLPHVIEEERINF</sequence>
<evidence type="ECO:0000256" key="4">
    <source>
        <dbReference type="ARBA" id="ARBA00022692"/>
    </source>
</evidence>
<dbReference type="Pfam" id="PF00535">
    <property type="entry name" value="Glycos_transf_2"/>
    <property type="match status" value="1"/>
</dbReference>
<dbReference type="GO" id="GO:0016757">
    <property type="term" value="F:glycosyltransferase activity"/>
    <property type="evidence" value="ECO:0007669"/>
    <property type="project" value="UniProtKB-KW"/>
</dbReference>
<evidence type="ECO:0000256" key="1">
    <source>
        <dbReference type="ARBA" id="ARBA00004141"/>
    </source>
</evidence>
<evidence type="ECO:0000256" key="2">
    <source>
        <dbReference type="ARBA" id="ARBA00022676"/>
    </source>
</evidence>
<name>B6BTI4_9PROT</name>
<keyword evidence="6 7" id="KW-0472">Membrane</keyword>
<dbReference type="PANTHER" id="PTHR48090">
    <property type="entry name" value="UNDECAPRENYL-PHOSPHATE 4-DEOXY-4-FORMAMIDO-L-ARABINOSE TRANSFERASE-RELATED"/>
    <property type="match status" value="1"/>
</dbReference>
<gene>
    <name evidence="9" type="ORF">KB13_74</name>
</gene>
<evidence type="ECO:0000313" key="10">
    <source>
        <dbReference type="Proteomes" id="UP000004188"/>
    </source>
</evidence>
<evidence type="ECO:0000256" key="6">
    <source>
        <dbReference type="ARBA" id="ARBA00023136"/>
    </source>
</evidence>
<evidence type="ECO:0000256" key="5">
    <source>
        <dbReference type="ARBA" id="ARBA00022989"/>
    </source>
</evidence>
<accession>B6BTI4</accession>
<evidence type="ECO:0000256" key="7">
    <source>
        <dbReference type="SAM" id="Phobius"/>
    </source>
</evidence>
<keyword evidence="4 7" id="KW-0812">Transmembrane</keyword>
<dbReference type="EMBL" id="DS995299">
    <property type="protein sequence ID" value="EDZ63943.1"/>
    <property type="molecule type" value="Genomic_DNA"/>
</dbReference>
<dbReference type="eggNOG" id="COG0463">
    <property type="taxonomic scope" value="Bacteria"/>
</dbReference>
<feature type="transmembrane region" description="Helical" evidence="7">
    <location>
        <begin position="272"/>
        <end position="294"/>
    </location>
</feature>
<dbReference type="STRING" id="314607.KB13_74"/>
<keyword evidence="10" id="KW-1185">Reference proteome</keyword>
<organism evidence="9 10">
    <name type="scientific">beta proteobacterium KB13</name>
    <dbReference type="NCBI Taxonomy" id="314607"/>
    <lineage>
        <taxon>Bacteria</taxon>
        <taxon>Pseudomonadati</taxon>
        <taxon>Pseudomonadota</taxon>
        <taxon>Betaproteobacteria</taxon>
        <taxon>Nitrosomonadales</taxon>
        <taxon>OM43 clade</taxon>
    </lineage>
</organism>
<dbReference type="SUPFAM" id="SSF53448">
    <property type="entry name" value="Nucleotide-diphospho-sugar transferases"/>
    <property type="match status" value="1"/>
</dbReference>
<dbReference type="PANTHER" id="PTHR48090:SF1">
    <property type="entry name" value="PROPHAGE BACTOPRENOL GLUCOSYL TRANSFERASE HOMOLOG"/>
    <property type="match status" value="1"/>
</dbReference>
<evidence type="ECO:0000256" key="3">
    <source>
        <dbReference type="ARBA" id="ARBA00022679"/>
    </source>
</evidence>
<dbReference type="Gene3D" id="3.90.550.10">
    <property type="entry name" value="Spore Coat Polysaccharide Biosynthesis Protein SpsA, Chain A"/>
    <property type="match status" value="1"/>
</dbReference>
<keyword evidence="5 7" id="KW-1133">Transmembrane helix</keyword>
<feature type="transmembrane region" description="Helical" evidence="7">
    <location>
        <begin position="235"/>
        <end position="260"/>
    </location>
</feature>
<evidence type="ECO:0000313" key="9">
    <source>
        <dbReference type="EMBL" id="EDZ63943.1"/>
    </source>
</evidence>